<organism evidence="5 6">
    <name type="scientific">Paramuricea clavata</name>
    <name type="common">Red gorgonian</name>
    <name type="synonym">Violescent sea-whip</name>
    <dbReference type="NCBI Taxonomy" id="317549"/>
    <lineage>
        <taxon>Eukaryota</taxon>
        <taxon>Metazoa</taxon>
        <taxon>Cnidaria</taxon>
        <taxon>Anthozoa</taxon>
        <taxon>Octocorallia</taxon>
        <taxon>Malacalcyonacea</taxon>
        <taxon>Plexauridae</taxon>
        <taxon>Paramuricea</taxon>
    </lineage>
</organism>
<dbReference type="PANTHER" id="PTHR46963:SF2">
    <property type="match status" value="1"/>
</dbReference>
<protein>
    <recommendedName>
        <fullName evidence="4">ZMYM2-like/QRICH1 C-terminal domain-containing protein</fullName>
    </recommendedName>
</protein>
<keyword evidence="3" id="KW-0832">Ubl conjugation</keyword>
<keyword evidence="2" id="KW-0597">Phosphoprotein</keyword>
<feature type="domain" description="ZMYM2-like/QRICH1 C-terminal" evidence="4">
    <location>
        <begin position="57"/>
        <end position="164"/>
    </location>
</feature>
<evidence type="ECO:0000259" key="4">
    <source>
        <dbReference type="Pfam" id="PF12012"/>
    </source>
</evidence>
<evidence type="ECO:0000256" key="2">
    <source>
        <dbReference type="ARBA" id="ARBA00022553"/>
    </source>
</evidence>
<dbReference type="Proteomes" id="UP001152795">
    <property type="component" value="Unassembled WGS sequence"/>
</dbReference>
<dbReference type="AlphaFoldDB" id="A0A6S7I973"/>
<evidence type="ECO:0000313" key="5">
    <source>
        <dbReference type="EMBL" id="CAB4012540.1"/>
    </source>
</evidence>
<sequence>MQSAIERYLKENGYKTSIVRDREFRNSQEVLNAKAINLRREGMGKRPNKAQPRAPEEQSSLWNKGQLGEHNGRVLTNVNFKNLTEQLGLRGRQEHYDSYVEDFLIRRQEDRGELVVVEYRENPTKTRTGGLRIKRRLTPQLMFSTDGGERDPVRLFKLWRSKRQDGA</sequence>
<dbReference type="InterPro" id="IPR042838">
    <property type="entry name" value="KIAA1958"/>
</dbReference>
<evidence type="ECO:0000256" key="3">
    <source>
        <dbReference type="ARBA" id="ARBA00022843"/>
    </source>
</evidence>
<name>A0A6S7I973_PARCT</name>
<dbReference type="PANTHER" id="PTHR46963">
    <property type="entry name" value="SIMILAR TO RIKEN CDNA E130308A19"/>
    <property type="match status" value="1"/>
</dbReference>
<gene>
    <name evidence="5" type="ORF">PACLA_8A043696</name>
</gene>
<keyword evidence="6" id="KW-1185">Reference proteome</keyword>
<keyword evidence="1" id="KW-1017">Isopeptide bond</keyword>
<dbReference type="EMBL" id="CACRXK020007549">
    <property type="protein sequence ID" value="CAB4012540.1"/>
    <property type="molecule type" value="Genomic_DNA"/>
</dbReference>
<evidence type="ECO:0000256" key="1">
    <source>
        <dbReference type="ARBA" id="ARBA00022499"/>
    </source>
</evidence>
<evidence type="ECO:0000313" key="6">
    <source>
        <dbReference type="Proteomes" id="UP001152795"/>
    </source>
</evidence>
<accession>A0A6S7I973</accession>
<dbReference type="OrthoDB" id="5953242at2759"/>
<dbReference type="Pfam" id="PF12012">
    <property type="entry name" value="DUF3504"/>
    <property type="match status" value="1"/>
</dbReference>
<proteinExistence type="predicted"/>
<dbReference type="InterPro" id="IPR021893">
    <property type="entry name" value="ZMYM2-like_C"/>
</dbReference>
<comment type="caution">
    <text evidence="5">The sequence shown here is derived from an EMBL/GenBank/DDBJ whole genome shotgun (WGS) entry which is preliminary data.</text>
</comment>
<reference evidence="5" key="1">
    <citation type="submission" date="2020-04" db="EMBL/GenBank/DDBJ databases">
        <authorList>
            <person name="Alioto T."/>
            <person name="Alioto T."/>
            <person name="Gomez Garrido J."/>
        </authorList>
    </citation>
    <scope>NUCLEOTIDE SEQUENCE</scope>
    <source>
        <strain evidence="5">A484AB</strain>
    </source>
</reference>